<evidence type="ECO:0000313" key="8">
    <source>
        <dbReference type="Proteomes" id="UP000298663"/>
    </source>
</evidence>
<protein>
    <recommendedName>
        <fullName evidence="4">Acyl-peptide hydrolase</fullName>
    </recommendedName>
    <alternativeName>
        <fullName evidence="3">Acylaminoacyl-peptidase</fullName>
    </alternativeName>
</protein>
<dbReference type="OrthoDB" id="416344at2759"/>
<dbReference type="InterPro" id="IPR050585">
    <property type="entry name" value="Xaa-Pro_dipeptidyl-ppase/CocE"/>
</dbReference>
<dbReference type="SUPFAM" id="SSF53474">
    <property type="entry name" value="alpha/beta-Hydrolases"/>
    <property type="match status" value="1"/>
</dbReference>
<dbReference type="PANTHER" id="PTHR43056">
    <property type="entry name" value="PEPTIDASE S9 PROLYL OLIGOPEPTIDASE"/>
    <property type="match status" value="1"/>
</dbReference>
<comment type="function">
    <text evidence="5">This enzyme catalyzes the hydrolysis of the N-terminal peptide bond of an N-acetylated peptide to generate an N-acetylated amino acid and a peptide with a free N-terminus. It preferentially cleaves off Ac-Ala, Ac-Met and Ac-Ser. Also, involved in the degradation of oxidized and glycated proteins.</text>
</comment>
<keyword evidence="1" id="KW-0378">Hydrolase</keyword>
<sequence>MESIVGVRVLVVRHFDMNGPEGTDQVFWVEQRFPTGCQTLFSKPLNSDEIKQWTPCGFQVKNSVHEYGGGSFCLKSSGGVLITNKGSISAIPSFSEPISDVYCKDHEMDIRHADLHDCSKSGVIVAVEERHGVGQNEPQNLLVKVDSKGEKTELASGADFYACPRISPSGKHVVWMQWNHPNMPWDETSVHIKSLEVDDAPSELLLGDGHNYYGLQWGPDDELFVVSDRTNFWNIYEVDIAKKNLKENLYHVDEDIGGPLWQFKNDRAFAVNDKFFVLAVKEELKVINRKTKESKAVEGAGFTVFSHLELTDNNNLFAIACGPMRASSLIHVDLNQDDWKVDVIRESKDASDVAKLGVSVPEKLAFLSDGITVSGWFYAPKSDDFEAPEGTLPPVVLLGHGGPTAQANNTLDLKKQYYTSRGFAVFDVNYRGSTGFGKEFRDMLYKNWGIVDRNDMINAAKFLAEHGKVDPAKICITGSSAGGYLVLSSLIKEPQTFAAAVCIYGVCDLVELYKDSHKFESGYNDLLIGKYPEEAAVYDERSPINHIDKIKSPVAFIHGTEDPVVPWKQSEAFYEALKKKGITTALMLLEGESHGFRSAAAISKSTDAGYVFLAKALGIEPSEESEINIVNAKE</sequence>
<dbReference type="PROSITE" id="PS00708">
    <property type="entry name" value="PRO_ENDOPEP_SER"/>
    <property type="match status" value="1"/>
</dbReference>
<dbReference type="Pfam" id="PF00326">
    <property type="entry name" value="Peptidase_S9"/>
    <property type="match status" value="1"/>
</dbReference>
<evidence type="ECO:0000256" key="2">
    <source>
        <dbReference type="ARBA" id="ARBA00022990"/>
    </source>
</evidence>
<keyword evidence="2" id="KW-0007">Acetylation</keyword>
<dbReference type="AlphaFoldDB" id="A0A4U5N2U7"/>
<dbReference type="EMBL" id="AZBU02000005">
    <property type="protein sequence ID" value="TKR76574.1"/>
    <property type="molecule type" value="Genomic_DNA"/>
</dbReference>
<gene>
    <name evidence="7" type="ORF">L596_017693</name>
</gene>
<reference evidence="7 8" key="2">
    <citation type="journal article" date="2019" name="G3 (Bethesda)">
        <title>Hybrid Assembly of the Genome of the Entomopathogenic Nematode Steinernema carpocapsae Identifies the X-Chromosome.</title>
        <authorList>
            <person name="Serra L."/>
            <person name="Macchietto M."/>
            <person name="Macias-Munoz A."/>
            <person name="McGill C.J."/>
            <person name="Rodriguez I.M."/>
            <person name="Rodriguez B."/>
            <person name="Murad R."/>
            <person name="Mortazavi A."/>
        </authorList>
    </citation>
    <scope>NUCLEOTIDE SEQUENCE [LARGE SCALE GENOMIC DNA]</scope>
    <source>
        <strain evidence="7 8">ALL</strain>
    </source>
</reference>
<dbReference type="InterPro" id="IPR011042">
    <property type="entry name" value="6-blade_b-propeller_TolB-like"/>
</dbReference>
<dbReference type="InterPro" id="IPR002471">
    <property type="entry name" value="Pept_S9_AS"/>
</dbReference>
<keyword evidence="8" id="KW-1185">Reference proteome</keyword>
<dbReference type="STRING" id="34508.A0A4U5N2U7"/>
<evidence type="ECO:0000259" key="6">
    <source>
        <dbReference type="Pfam" id="PF00326"/>
    </source>
</evidence>
<dbReference type="GO" id="GO:0004252">
    <property type="term" value="F:serine-type endopeptidase activity"/>
    <property type="evidence" value="ECO:0007669"/>
    <property type="project" value="InterPro"/>
</dbReference>
<evidence type="ECO:0000313" key="7">
    <source>
        <dbReference type="EMBL" id="TKR76574.1"/>
    </source>
</evidence>
<evidence type="ECO:0000256" key="5">
    <source>
        <dbReference type="ARBA" id="ARBA00045885"/>
    </source>
</evidence>
<dbReference type="GO" id="GO:0006508">
    <property type="term" value="P:proteolysis"/>
    <property type="evidence" value="ECO:0007669"/>
    <property type="project" value="InterPro"/>
</dbReference>
<evidence type="ECO:0000256" key="1">
    <source>
        <dbReference type="ARBA" id="ARBA00022801"/>
    </source>
</evidence>
<evidence type="ECO:0000256" key="4">
    <source>
        <dbReference type="ARBA" id="ARBA00032596"/>
    </source>
</evidence>
<dbReference type="Gene3D" id="3.40.50.1820">
    <property type="entry name" value="alpha/beta hydrolase"/>
    <property type="match status" value="1"/>
</dbReference>
<comment type="caution">
    <text evidence="7">The sequence shown here is derived from an EMBL/GenBank/DDBJ whole genome shotgun (WGS) entry which is preliminary data.</text>
</comment>
<dbReference type="SUPFAM" id="SSF82171">
    <property type="entry name" value="DPP6 N-terminal domain-like"/>
    <property type="match status" value="1"/>
</dbReference>
<dbReference type="InterPro" id="IPR001375">
    <property type="entry name" value="Peptidase_S9_cat"/>
</dbReference>
<dbReference type="Gene3D" id="2.120.10.30">
    <property type="entry name" value="TolB, C-terminal domain"/>
    <property type="match status" value="1"/>
</dbReference>
<dbReference type="Proteomes" id="UP000298663">
    <property type="component" value="Unassembled WGS sequence"/>
</dbReference>
<feature type="domain" description="Peptidase S9 prolyl oligopeptidase catalytic" evidence="6">
    <location>
        <begin position="412"/>
        <end position="618"/>
    </location>
</feature>
<evidence type="ECO:0000256" key="3">
    <source>
        <dbReference type="ARBA" id="ARBA00032284"/>
    </source>
</evidence>
<accession>A0A4U5N2U7</accession>
<dbReference type="PANTHER" id="PTHR43056:SF5">
    <property type="entry name" value="PEPTIDASE S9 PROLYL OLIGOPEPTIDASE CATALYTIC DOMAIN-CONTAINING PROTEIN"/>
    <property type="match status" value="1"/>
</dbReference>
<dbReference type="InterPro" id="IPR029058">
    <property type="entry name" value="AB_hydrolase_fold"/>
</dbReference>
<proteinExistence type="predicted"/>
<reference evidence="7 8" key="1">
    <citation type="journal article" date="2015" name="Genome Biol.">
        <title>Comparative genomics of Steinernema reveals deeply conserved gene regulatory networks.</title>
        <authorList>
            <person name="Dillman A.R."/>
            <person name="Macchietto M."/>
            <person name="Porter C.F."/>
            <person name="Rogers A."/>
            <person name="Williams B."/>
            <person name="Antoshechkin I."/>
            <person name="Lee M.M."/>
            <person name="Goodwin Z."/>
            <person name="Lu X."/>
            <person name="Lewis E.E."/>
            <person name="Goodrich-Blair H."/>
            <person name="Stock S.P."/>
            <person name="Adams B.J."/>
            <person name="Sternberg P.W."/>
            <person name="Mortazavi A."/>
        </authorList>
    </citation>
    <scope>NUCLEOTIDE SEQUENCE [LARGE SCALE GENOMIC DNA]</scope>
    <source>
        <strain evidence="7 8">ALL</strain>
    </source>
</reference>
<organism evidence="7 8">
    <name type="scientific">Steinernema carpocapsae</name>
    <name type="common">Entomopathogenic nematode</name>
    <dbReference type="NCBI Taxonomy" id="34508"/>
    <lineage>
        <taxon>Eukaryota</taxon>
        <taxon>Metazoa</taxon>
        <taxon>Ecdysozoa</taxon>
        <taxon>Nematoda</taxon>
        <taxon>Chromadorea</taxon>
        <taxon>Rhabditida</taxon>
        <taxon>Tylenchina</taxon>
        <taxon>Panagrolaimomorpha</taxon>
        <taxon>Strongyloidoidea</taxon>
        <taxon>Steinernematidae</taxon>
        <taxon>Steinernema</taxon>
    </lineage>
</organism>
<name>A0A4U5N2U7_STECR</name>